<keyword evidence="3" id="KW-0589">Pheromone response</keyword>
<sequence>MYSELVLYKNLSGFAVAASILRLIWHVKSKNIPALCLIMWIGIFNTISFLNAFIWGGDIFIAWDGKVFCDIKIKYIIVAMTGEMGSIAACARNLANIMRGDLPVFCFGVPVWMMSIHYVIQPGRYWLIEVMGCTPTVDNSWPSIVLVFIWPPISALVASYFCILFENILSNSTNNITKSRFLRLYIYCSGLILFLLPTTFYNFYRELNVERLPYDWKLIHDPAIWGDIYKIPTNGEVAFDKWIIIGAGLPLFLFFWVWAGCKYHV</sequence>
<evidence type="ECO:0000256" key="5">
    <source>
        <dbReference type="ARBA" id="ARBA00022989"/>
    </source>
</evidence>
<evidence type="ECO:0000256" key="8">
    <source>
        <dbReference type="ARBA" id="ARBA00023170"/>
    </source>
</evidence>
<dbReference type="FunCoup" id="A0A3N4MJX9">
    <property type="interactions" value="59"/>
</dbReference>
<dbReference type="PANTHER" id="PTHR28097:SF1">
    <property type="entry name" value="PHEROMONE A FACTOR RECEPTOR"/>
    <property type="match status" value="1"/>
</dbReference>
<evidence type="ECO:0000256" key="4">
    <source>
        <dbReference type="ARBA" id="ARBA00022692"/>
    </source>
</evidence>
<dbReference type="InParanoid" id="A0A3N4MJX9"/>
<comment type="subcellular location">
    <subcellularLocation>
        <location evidence="1">Membrane</location>
        <topology evidence="1">Multi-pass membrane protein</topology>
    </subcellularLocation>
</comment>
<dbReference type="GO" id="GO:0000750">
    <property type="term" value="P:pheromone-dependent signal transduction involved in conjugation with cellular fusion"/>
    <property type="evidence" value="ECO:0007669"/>
    <property type="project" value="TreeGrafter"/>
</dbReference>
<evidence type="ECO:0000256" key="6">
    <source>
        <dbReference type="ARBA" id="ARBA00023040"/>
    </source>
</evidence>
<dbReference type="AlphaFoldDB" id="A0A3N4MJX9"/>
<organism evidence="11 12">
    <name type="scientific">Terfezia boudieri ATCC MYA-4762</name>
    <dbReference type="NCBI Taxonomy" id="1051890"/>
    <lineage>
        <taxon>Eukaryota</taxon>
        <taxon>Fungi</taxon>
        <taxon>Dikarya</taxon>
        <taxon>Ascomycota</taxon>
        <taxon>Pezizomycotina</taxon>
        <taxon>Pezizomycetes</taxon>
        <taxon>Pezizales</taxon>
        <taxon>Pezizaceae</taxon>
        <taxon>Terfezia</taxon>
    </lineage>
</organism>
<protein>
    <recommendedName>
        <fullName evidence="13">STE3-domain-containing protein</fullName>
    </recommendedName>
</protein>
<evidence type="ECO:0000256" key="10">
    <source>
        <dbReference type="SAM" id="Phobius"/>
    </source>
</evidence>
<keyword evidence="7 10" id="KW-0472">Membrane</keyword>
<keyword evidence="12" id="KW-1185">Reference proteome</keyword>
<dbReference type="STRING" id="1051890.A0A3N4MJX9"/>
<dbReference type="PRINTS" id="PR00899">
    <property type="entry name" value="GPCRSTE3"/>
</dbReference>
<name>A0A3N4MJX9_9PEZI</name>
<dbReference type="EMBL" id="ML121529">
    <property type="protein sequence ID" value="RPB28655.1"/>
    <property type="molecule type" value="Genomic_DNA"/>
</dbReference>
<feature type="transmembrane region" description="Helical" evidence="10">
    <location>
        <begin position="140"/>
        <end position="163"/>
    </location>
</feature>
<keyword evidence="9" id="KW-0807">Transducer</keyword>
<feature type="transmembrane region" description="Helical" evidence="10">
    <location>
        <begin position="242"/>
        <end position="261"/>
    </location>
</feature>
<dbReference type="CDD" id="cd14966">
    <property type="entry name" value="7tmD_STE3"/>
    <property type="match status" value="1"/>
</dbReference>
<dbReference type="GO" id="GO:0005886">
    <property type="term" value="C:plasma membrane"/>
    <property type="evidence" value="ECO:0007669"/>
    <property type="project" value="TreeGrafter"/>
</dbReference>
<comment type="similarity">
    <text evidence="2">Belongs to the G-protein coupled receptor 4 family.</text>
</comment>
<evidence type="ECO:0000256" key="3">
    <source>
        <dbReference type="ARBA" id="ARBA00022507"/>
    </source>
</evidence>
<dbReference type="Proteomes" id="UP000267821">
    <property type="component" value="Unassembled WGS sequence"/>
</dbReference>
<feature type="transmembrane region" description="Helical" evidence="10">
    <location>
        <begin position="184"/>
        <end position="204"/>
    </location>
</feature>
<evidence type="ECO:0000256" key="2">
    <source>
        <dbReference type="ARBA" id="ARBA00011085"/>
    </source>
</evidence>
<accession>A0A3N4MJX9</accession>
<evidence type="ECO:0000256" key="1">
    <source>
        <dbReference type="ARBA" id="ARBA00004141"/>
    </source>
</evidence>
<gene>
    <name evidence="11" type="ORF">L211DRAFT_855526</name>
</gene>
<feature type="transmembrane region" description="Helical" evidence="10">
    <location>
        <begin position="6"/>
        <end position="25"/>
    </location>
</feature>
<keyword evidence="8" id="KW-0675">Receptor</keyword>
<evidence type="ECO:0000256" key="7">
    <source>
        <dbReference type="ARBA" id="ARBA00023136"/>
    </source>
</evidence>
<reference evidence="11 12" key="1">
    <citation type="journal article" date="2018" name="Nat. Ecol. Evol.">
        <title>Pezizomycetes genomes reveal the molecular basis of ectomycorrhizal truffle lifestyle.</title>
        <authorList>
            <person name="Murat C."/>
            <person name="Payen T."/>
            <person name="Noel B."/>
            <person name="Kuo A."/>
            <person name="Morin E."/>
            <person name="Chen J."/>
            <person name="Kohler A."/>
            <person name="Krizsan K."/>
            <person name="Balestrini R."/>
            <person name="Da Silva C."/>
            <person name="Montanini B."/>
            <person name="Hainaut M."/>
            <person name="Levati E."/>
            <person name="Barry K.W."/>
            <person name="Belfiori B."/>
            <person name="Cichocki N."/>
            <person name="Clum A."/>
            <person name="Dockter R.B."/>
            <person name="Fauchery L."/>
            <person name="Guy J."/>
            <person name="Iotti M."/>
            <person name="Le Tacon F."/>
            <person name="Lindquist E.A."/>
            <person name="Lipzen A."/>
            <person name="Malagnac F."/>
            <person name="Mello A."/>
            <person name="Molinier V."/>
            <person name="Miyauchi S."/>
            <person name="Poulain J."/>
            <person name="Riccioni C."/>
            <person name="Rubini A."/>
            <person name="Sitrit Y."/>
            <person name="Splivallo R."/>
            <person name="Traeger S."/>
            <person name="Wang M."/>
            <person name="Zifcakova L."/>
            <person name="Wipf D."/>
            <person name="Zambonelli A."/>
            <person name="Paolocci F."/>
            <person name="Nowrousian M."/>
            <person name="Ottonello S."/>
            <person name="Baldrian P."/>
            <person name="Spatafora J.W."/>
            <person name="Henrissat B."/>
            <person name="Nagy L.G."/>
            <person name="Aury J.M."/>
            <person name="Wincker P."/>
            <person name="Grigoriev I.V."/>
            <person name="Bonfante P."/>
            <person name="Martin F.M."/>
        </authorList>
    </citation>
    <scope>NUCLEOTIDE SEQUENCE [LARGE SCALE GENOMIC DNA]</scope>
    <source>
        <strain evidence="11 12">ATCC MYA-4762</strain>
    </source>
</reference>
<keyword evidence="6" id="KW-0297">G-protein coupled receptor</keyword>
<evidence type="ECO:0000313" key="11">
    <source>
        <dbReference type="EMBL" id="RPB28655.1"/>
    </source>
</evidence>
<dbReference type="GO" id="GO:0004932">
    <property type="term" value="F:mating-type factor pheromone receptor activity"/>
    <property type="evidence" value="ECO:0007669"/>
    <property type="project" value="InterPro"/>
</dbReference>
<feature type="transmembrane region" description="Helical" evidence="10">
    <location>
        <begin position="32"/>
        <end position="55"/>
    </location>
</feature>
<proteinExistence type="inferred from homology"/>
<keyword evidence="4 10" id="KW-0812">Transmembrane</keyword>
<evidence type="ECO:0008006" key="13">
    <source>
        <dbReference type="Google" id="ProtNLM"/>
    </source>
</evidence>
<dbReference type="InterPro" id="IPR001499">
    <property type="entry name" value="GPCR_STE3"/>
</dbReference>
<evidence type="ECO:0000313" key="12">
    <source>
        <dbReference type="Proteomes" id="UP000267821"/>
    </source>
</evidence>
<feature type="transmembrane region" description="Helical" evidence="10">
    <location>
        <begin position="75"/>
        <end position="95"/>
    </location>
</feature>
<dbReference type="Pfam" id="PF02076">
    <property type="entry name" value="STE3"/>
    <property type="match status" value="1"/>
</dbReference>
<dbReference type="OrthoDB" id="2874149at2759"/>
<dbReference type="PANTHER" id="PTHR28097">
    <property type="entry name" value="PHEROMONE A FACTOR RECEPTOR"/>
    <property type="match status" value="1"/>
</dbReference>
<evidence type="ECO:0000256" key="9">
    <source>
        <dbReference type="ARBA" id="ARBA00023224"/>
    </source>
</evidence>
<feature type="transmembrane region" description="Helical" evidence="10">
    <location>
        <begin position="102"/>
        <end position="120"/>
    </location>
</feature>
<keyword evidence="5 10" id="KW-1133">Transmembrane helix</keyword>